<evidence type="ECO:0000313" key="9">
    <source>
        <dbReference type="EMBL" id="EMS71855.1"/>
    </source>
</evidence>
<feature type="transmembrane region" description="Helical" evidence="7">
    <location>
        <begin position="116"/>
        <end position="139"/>
    </location>
</feature>
<proteinExistence type="inferred from homology"/>
<feature type="domain" description="ABC transmembrane type-1" evidence="8">
    <location>
        <begin position="79"/>
        <end position="296"/>
    </location>
</feature>
<evidence type="ECO:0000256" key="3">
    <source>
        <dbReference type="ARBA" id="ARBA00022475"/>
    </source>
</evidence>
<dbReference type="PANTHER" id="PTHR43005">
    <property type="entry name" value="BLR7065 PROTEIN"/>
    <property type="match status" value="1"/>
</dbReference>
<accession>S0FIN7</accession>
<dbReference type="EMBL" id="AORV01000033">
    <property type="protein sequence ID" value="EMS71855.1"/>
    <property type="molecule type" value="Genomic_DNA"/>
</dbReference>
<dbReference type="CDD" id="cd06261">
    <property type="entry name" value="TM_PBP2"/>
    <property type="match status" value="1"/>
</dbReference>
<feature type="transmembrane region" description="Helical" evidence="7">
    <location>
        <begin position="75"/>
        <end position="104"/>
    </location>
</feature>
<comment type="caution">
    <text evidence="9">The sequence shown here is derived from an EMBL/GenBank/DDBJ whole genome shotgun (WGS) entry which is preliminary data.</text>
</comment>
<dbReference type="RefSeq" id="WP_004625835.1">
    <property type="nucleotide sequence ID" value="NZ_AORV01000033.1"/>
</dbReference>
<protein>
    <submittedName>
        <fullName evidence="9">ABC transporter, permease protein</fullName>
    </submittedName>
</protein>
<evidence type="ECO:0000256" key="7">
    <source>
        <dbReference type="RuleBase" id="RU363032"/>
    </source>
</evidence>
<dbReference type="SUPFAM" id="SSF161098">
    <property type="entry name" value="MetI-like"/>
    <property type="match status" value="1"/>
</dbReference>
<evidence type="ECO:0000256" key="6">
    <source>
        <dbReference type="ARBA" id="ARBA00023136"/>
    </source>
</evidence>
<dbReference type="PANTHER" id="PTHR43005:SF1">
    <property type="entry name" value="SPERMIDINE_PUTRESCINE TRANSPORT SYSTEM PERMEASE PROTEIN"/>
    <property type="match status" value="1"/>
</dbReference>
<evidence type="ECO:0000313" key="10">
    <source>
        <dbReference type="Proteomes" id="UP000014155"/>
    </source>
</evidence>
<dbReference type="Pfam" id="PF00528">
    <property type="entry name" value="BPD_transp_1"/>
    <property type="match status" value="1"/>
</dbReference>
<keyword evidence="10" id="KW-1185">Reference proteome</keyword>
<dbReference type="STRING" id="1195236.CTER_2231"/>
<dbReference type="InterPro" id="IPR035906">
    <property type="entry name" value="MetI-like_sf"/>
</dbReference>
<feature type="transmembrane region" description="Helical" evidence="7">
    <location>
        <begin position="281"/>
        <end position="299"/>
    </location>
</feature>
<comment type="subcellular location">
    <subcellularLocation>
        <location evidence="1 7">Cell membrane</location>
        <topology evidence="1 7">Multi-pass membrane protein</topology>
    </subcellularLocation>
</comment>
<organism evidence="9 10">
    <name type="scientific">Ruminiclostridium cellobioparum subsp. termitidis CT1112</name>
    <dbReference type="NCBI Taxonomy" id="1195236"/>
    <lineage>
        <taxon>Bacteria</taxon>
        <taxon>Bacillati</taxon>
        <taxon>Bacillota</taxon>
        <taxon>Clostridia</taxon>
        <taxon>Eubacteriales</taxon>
        <taxon>Oscillospiraceae</taxon>
        <taxon>Ruminiclostridium</taxon>
    </lineage>
</organism>
<evidence type="ECO:0000256" key="4">
    <source>
        <dbReference type="ARBA" id="ARBA00022692"/>
    </source>
</evidence>
<dbReference type="InterPro" id="IPR000515">
    <property type="entry name" value="MetI-like"/>
</dbReference>
<evidence type="ECO:0000256" key="5">
    <source>
        <dbReference type="ARBA" id="ARBA00022989"/>
    </source>
</evidence>
<feature type="transmembrane region" description="Helical" evidence="7">
    <location>
        <begin position="151"/>
        <end position="180"/>
    </location>
</feature>
<dbReference type="PROSITE" id="PS50928">
    <property type="entry name" value="ABC_TM1"/>
    <property type="match status" value="1"/>
</dbReference>
<dbReference type="PATRIC" id="fig|1195236.3.peg.2538"/>
<keyword evidence="4 7" id="KW-0812">Transmembrane</keyword>
<keyword evidence="5 7" id="KW-1133">Transmembrane helix</keyword>
<keyword evidence="6 7" id="KW-0472">Membrane</keyword>
<keyword evidence="3" id="KW-1003">Cell membrane</keyword>
<dbReference type="GO" id="GO:0005886">
    <property type="term" value="C:plasma membrane"/>
    <property type="evidence" value="ECO:0007669"/>
    <property type="project" value="UniProtKB-SubCell"/>
</dbReference>
<dbReference type="Gene3D" id="1.10.3720.10">
    <property type="entry name" value="MetI-like"/>
    <property type="match status" value="1"/>
</dbReference>
<dbReference type="GO" id="GO:0055085">
    <property type="term" value="P:transmembrane transport"/>
    <property type="evidence" value="ECO:0007669"/>
    <property type="project" value="InterPro"/>
</dbReference>
<evidence type="ECO:0000256" key="2">
    <source>
        <dbReference type="ARBA" id="ARBA00022448"/>
    </source>
</evidence>
<dbReference type="eggNOG" id="COG1175">
    <property type="taxonomic scope" value="Bacteria"/>
</dbReference>
<gene>
    <name evidence="9" type="ORF">CTER_2231</name>
</gene>
<feature type="transmembrane region" description="Helical" evidence="7">
    <location>
        <begin position="21"/>
        <end position="42"/>
    </location>
</feature>
<dbReference type="Proteomes" id="UP000014155">
    <property type="component" value="Unassembled WGS sequence"/>
</dbReference>
<reference evidence="9 10" key="1">
    <citation type="journal article" date="2013" name="Genome Announc.">
        <title>Draft Genome Sequence of the Cellulolytic, Mesophilic, Anaerobic Bacterium Clostridium termitidis Strain CT1112 (DSM 5398).</title>
        <authorList>
            <person name="Lal S."/>
            <person name="Ramachandran U."/>
            <person name="Zhang X."/>
            <person name="Munir R."/>
            <person name="Sparling R."/>
            <person name="Levin D.B."/>
        </authorList>
    </citation>
    <scope>NUCLEOTIDE SEQUENCE [LARGE SCALE GENOMIC DNA]</scope>
    <source>
        <strain evidence="9 10">CT1112</strain>
    </source>
</reference>
<keyword evidence="2 7" id="KW-0813">Transport</keyword>
<sequence length="305" mass="33663">MSRETIGKSNRLSGRKGLGETPIPWLAPLVIILLTLFIYPMFDILRLSFTNARIGETEYNYTFNSFLNLFQDSGFYAMLKVTAFFVFFSVVFQMVLGFIIALSVDKGESMNLRGTVFVRTVALISMVIPGVIIGIIWRMMYDESPTGILNYFLTLIGVGHVRFLTDPFIAVVSATVANVWRGTAQSMILLYSGLKTVPGETLEAARVDGASAAGRLFKIIIPSVMPVMLINLILNTIYTFNTFDMVMTLTGGGPGRSTEVLALSAYTQIFQLLDLGRGSSVAVLLLLINSIMAAVYFYIMKKSEV</sequence>
<dbReference type="AlphaFoldDB" id="S0FIN7"/>
<evidence type="ECO:0000259" key="8">
    <source>
        <dbReference type="PROSITE" id="PS50928"/>
    </source>
</evidence>
<name>S0FIN7_RUMCE</name>
<comment type="similarity">
    <text evidence="7">Belongs to the binding-protein-dependent transport system permease family.</text>
</comment>
<evidence type="ECO:0000256" key="1">
    <source>
        <dbReference type="ARBA" id="ARBA00004651"/>
    </source>
</evidence>
<feature type="transmembrane region" description="Helical" evidence="7">
    <location>
        <begin position="216"/>
        <end position="238"/>
    </location>
</feature>